<proteinExistence type="predicted"/>
<accession>A0A843U420</accession>
<keyword evidence="2" id="KW-1185">Reference proteome</keyword>
<dbReference type="AlphaFoldDB" id="A0A843U420"/>
<name>A0A843U420_COLES</name>
<protein>
    <submittedName>
        <fullName evidence="1">Uncharacterized protein</fullName>
    </submittedName>
</protein>
<evidence type="ECO:0000313" key="2">
    <source>
        <dbReference type="Proteomes" id="UP000652761"/>
    </source>
</evidence>
<comment type="caution">
    <text evidence="1">The sequence shown here is derived from an EMBL/GenBank/DDBJ whole genome shotgun (WGS) entry which is preliminary data.</text>
</comment>
<dbReference type="EMBL" id="NMUH01000390">
    <property type="protein sequence ID" value="MQL78271.1"/>
    <property type="molecule type" value="Genomic_DNA"/>
</dbReference>
<dbReference type="Proteomes" id="UP000652761">
    <property type="component" value="Unassembled WGS sequence"/>
</dbReference>
<organism evidence="1 2">
    <name type="scientific">Colocasia esculenta</name>
    <name type="common">Wild taro</name>
    <name type="synonym">Arum esculentum</name>
    <dbReference type="NCBI Taxonomy" id="4460"/>
    <lineage>
        <taxon>Eukaryota</taxon>
        <taxon>Viridiplantae</taxon>
        <taxon>Streptophyta</taxon>
        <taxon>Embryophyta</taxon>
        <taxon>Tracheophyta</taxon>
        <taxon>Spermatophyta</taxon>
        <taxon>Magnoliopsida</taxon>
        <taxon>Liliopsida</taxon>
        <taxon>Araceae</taxon>
        <taxon>Aroideae</taxon>
        <taxon>Colocasieae</taxon>
        <taxon>Colocasia</taxon>
    </lineage>
</organism>
<evidence type="ECO:0000313" key="1">
    <source>
        <dbReference type="EMBL" id="MQL78271.1"/>
    </source>
</evidence>
<gene>
    <name evidence="1" type="ORF">Taro_010693</name>
</gene>
<reference evidence="1" key="1">
    <citation type="submission" date="2017-07" db="EMBL/GenBank/DDBJ databases">
        <title>Taro Niue Genome Assembly and Annotation.</title>
        <authorList>
            <person name="Atibalentja N."/>
            <person name="Keating K."/>
            <person name="Fields C.J."/>
        </authorList>
    </citation>
    <scope>NUCLEOTIDE SEQUENCE</scope>
    <source>
        <strain evidence="1">Niue_2</strain>
        <tissue evidence="1">Leaf</tissue>
    </source>
</reference>
<dbReference type="OrthoDB" id="619536at2759"/>
<sequence length="74" mass="8802">MSHSDSVMEPKVQMFFMDECLEKMMNKIDSEELDLNNLILSERLSKLLRIRLEMQAPYISKWAEGLSIQFHRLL</sequence>